<feature type="region of interest" description="Disordered" evidence="1">
    <location>
        <begin position="183"/>
        <end position="206"/>
    </location>
</feature>
<protein>
    <submittedName>
        <fullName evidence="2">Uncharacterized protein</fullName>
    </submittedName>
</protein>
<dbReference type="OrthoDB" id="10544325at2759"/>
<name>A0A319ELX6_ASPSB</name>
<proteinExistence type="predicted"/>
<feature type="compositionally biased region" description="Polar residues" evidence="1">
    <location>
        <begin position="183"/>
        <end position="194"/>
    </location>
</feature>
<evidence type="ECO:0000313" key="3">
    <source>
        <dbReference type="Proteomes" id="UP000248423"/>
    </source>
</evidence>
<dbReference type="VEuPathDB" id="FungiDB:BO78DRAFT_218237"/>
<evidence type="ECO:0000256" key="1">
    <source>
        <dbReference type="SAM" id="MobiDB-lite"/>
    </source>
</evidence>
<gene>
    <name evidence="2" type="ORF">BO78DRAFT_218237</name>
</gene>
<accession>A0A319ELX6</accession>
<organism evidence="2 3">
    <name type="scientific">Aspergillus sclerotiicarbonarius (strain CBS 121057 / IBT 28362)</name>
    <dbReference type="NCBI Taxonomy" id="1448318"/>
    <lineage>
        <taxon>Eukaryota</taxon>
        <taxon>Fungi</taxon>
        <taxon>Dikarya</taxon>
        <taxon>Ascomycota</taxon>
        <taxon>Pezizomycotina</taxon>
        <taxon>Eurotiomycetes</taxon>
        <taxon>Eurotiomycetidae</taxon>
        <taxon>Eurotiales</taxon>
        <taxon>Aspergillaceae</taxon>
        <taxon>Aspergillus</taxon>
        <taxon>Aspergillus subgen. Circumdati</taxon>
    </lineage>
</organism>
<dbReference type="Proteomes" id="UP000248423">
    <property type="component" value="Unassembled WGS sequence"/>
</dbReference>
<reference evidence="2 3" key="1">
    <citation type="submission" date="2018-02" db="EMBL/GenBank/DDBJ databases">
        <title>The genomes of Aspergillus section Nigri reveals drivers in fungal speciation.</title>
        <authorList>
            <consortium name="DOE Joint Genome Institute"/>
            <person name="Vesth T.C."/>
            <person name="Nybo J."/>
            <person name="Theobald S."/>
            <person name="Brandl J."/>
            <person name="Frisvad J.C."/>
            <person name="Nielsen K.F."/>
            <person name="Lyhne E.K."/>
            <person name="Kogle M.E."/>
            <person name="Kuo A."/>
            <person name="Riley R."/>
            <person name="Clum A."/>
            <person name="Nolan M."/>
            <person name="Lipzen A."/>
            <person name="Salamov A."/>
            <person name="Henrissat B."/>
            <person name="Wiebenga A."/>
            <person name="De vries R.P."/>
            <person name="Grigoriev I.V."/>
            <person name="Mortensen U.H."/>
            <person name="Andersen M.R."/>
            <person name="Baker S.E."/>
        </authorList>
    </citation>
    <scope>NUCLEOTIDE SEQUENCE [LARGE SCALE GENOMIC DNA]</scope>
    <source>
        <strain evidence="2 3">CBS 121057</strain>
    </source>
</reference>
<keyword evidence="3" id="KW-1185">Reference proteome</keyword>
<dbReference type="EMBL" id="KZ826322">
    <property type="protein sequence ID" value="PYI10341.1"/>
    <property type="molecule type" value="Genomic_DNA"/>
</dbReference>
<sequence length="206" mass="21542">MPLPDSLAGLLSQTGVAAEPFTTQVTSPQRPKLSRPPVVMVSGSSLPFAPPLHFQLLARTAHCPGPIGLSSTPDGRARLRYVVAVHGIARPTHQGTPKILVLRGGKCTGSKWLTARGCGIGSSGRHCSCLDIVSGCGRGDSAQSSTLGWIPSLSGRFARLSGILPAGRVLSLRPLLEACTVTPSKKSPNHTPSVPRTKKEKFNPAC</sequence>
<dbReference type="AlphaFoldDB" id="A0A319ELX6"/>
<evidence type="ECO:0000313" key="2">
    <source>
        <dbReference type="EMBL" id="PYI10341.1"/>
    </source>
</evidence>